<protein>
    <submittedName>
        <fullName evidence="1">Uncharacterized protein</fullName>
    </submittedName>
</protein>
<dbReference type="Proteomes" id="UP001221898">
    <property type="component" value="Unassembled WGS sequence"/>
</dbReference>
<name>A0AAD7S6D0_9TELE</name>
<organism evidence="1 2">
    <name type="scientific">Aldrovandia affinis</name>
    <dbReference type="NCBI Taxonomy" id="143900"/>
    <lineage>
        <taxon>Eukaryota</taxon>
        <taxon>Metazoa</taxon>
        <taxon>Chordata</taxon>
        <taxon>Craniata</taxon>
        <taxon>Vertebrata</taxon>
        <taxon>Euteleostomi</taxon>
        <taxon>Actinopterygii</taxon>
        <taxon>Neopterygii</taxon>
        <taxon>Teleostei</taxon>
        <taxon>Notacanthiformes</taxon>
        <taxon>Halosauridae</taxon>
        <taxon>Aldrovandia</taxon>
    </lineage>
</organism>
<dbReference type="AlphaFoldDB" id="A0AAD7S6D0"/>
<reference evidence="1" key="1">
    <citation type="journal article" date="2023" name="Science">
        <title>Genome structures resolve the early diversification of teleost fishes.</title>
        <authorList>
            <person name="Parey E."/>
            <person name="Louis A."/>
            <person name="Montfort J."/>
            <person name="Bouchez O."/>
            <person name="Roques C."/>
            <person name="Iampietro C."/>
            <person name="Lluch J."/>
            <person name="Castinel A."/>
            <person name="Donnadieu C."/>
            <person name="Desvignes T."/>
            <person name="Floi Bucao C."/>
            <person name="Jouanno E."/>
            <person name="Wen M."/>
            <person name="Mejri S."/>
            <person name="Dirks R."/>
            <person name="Jansen H."/>
            <person name="Henkel C."/>
            <person name="Chen W.J."/>
            <person name="Zahm M."/>
            <person name="Cabau C."/>
            <person name="Klopp C."/>
            <person name="Thompson A.W."/>
            <person name="Robinson-Rechavi M."/>
            <person name="Braasch I."/>
            <person name="Lecointre G."/>
            <person name="Bobe J."/>
            <person name="Postlethwait J.H."/>
            <person name="Berthelot C."/>
            <person name="Roest Crollius H."/>
            <person name="Guiguen Y."/>
        </authorList>
    </citation>
    <scope>NUCLEOTIDE SEQUENCE</scope>
    <source>
        <strain evidence="1">NC1722</strain>
    </source>
</reference>
<comment type="caution">
    <text evidence="1">The sequence shown here is derived from an EMBL/GenBank/DDBJ whole genome shotgun (WGS) entry which is preliminary data.</text>
</comment>
<evidence type="ECO:0000313" key="1">
    <source>
        <dbReference type="EMBL" id="KAJ8396857.1"/>
    </source>
</evidence>
<dbReference type="EMBL" id="JAINUG010000102">
    <property type="protein sequence ID" value="KAJ8396857.1"/>
    <property type="molecule type" value="Genomic_DNA"/>
</dbReference>
<evidence type="ECO:0000313" key="2">
    <source>
        <dbReference type="Proteomes" id="UP001221898"/>
    </source>
</evidence>
<sequence length="127" mass="13985">MSLFKDLRVTVNTVTLGPSCNWSAAMTGWTCATKRAAPNDRRGDSYTCRSVPPEARADSGRCRLRPSPACHCRLVSAHARRSRSSPQMPCPLITLHSPVCSSAHRTARVYYKGTCAWSLCAIFINNK</sequence>
<proteinExistence type="predicted"/>
<gene>
    <name evidence="1" type="ORF">AAFF_G00011800</name>
</gene>
<accession>A0AAD7S6D0</accession>
<keyword evidence="2" id="KW-1185">Reference proteome</keyword>